<dbReference type="AlphaFoldDB" id="A0A0A0EFQ8"/>
<accession>A0A0A0EFQ8</accession>
<dbReference type="SUPFAM" id="SSF53474">
    <property type="entry name" value="alpha/beta-Hydrolases"/>
    <property type="match status" value="1"/>
</dbReference>
<dbReference type="Gene3D" id="3.40.50.1820">
    <property type="entry name" value="alpha/beta hydrolase"/>
    <property type="match status" value="2"/>
</dbReference>
<dbReference type="GO" id="GO:0016020">
    <property type="term" value="C:membrane"/>
    <property type="evidence" value="ECO:0007669"/>
    <property type="project" value="TreeGrafter"/>
</dbReference>
<feature type="domain" description="AB hydrolase-1" evidence="1">
    <location>
        <begin position="92"/>
        <end position="269"/>
    </location>
</feature>
<dbReference type="Proteomes" id="UP000030004">
    <property type="component" value="Unassembled WGS sequence"/>
</dbReference>
<evidence type="ECO:0000259" key="2">
    <source>
        <dbReference type="Pfam" id="PF08386"/>
    </source>
</evidence>
<dbReference type="InterPro" id="IPR000073">
    <property type="entry name" value="AB_hydrolase_1"/>
</dbReference>
<dbReference type="PANTHER" id="PTHR43798">
    <property type="entry name" value="MONOACYLGLYCEROL LIPASE"/>
    <property type="match status" value="1"/>
</dbReference>
<keyword evidence="4" id="KW-1185">Reference proteome</keyword>
<dbReference type="eggNOG" id="COG0596">
    <property type="taxonomic scope" value="Bacteria"/>
</dbReference>
<dbReference type="PANTHER" id="PTHR43798:SF27">
    <property type="entry name" value="HYDROLASE ALPHA_BETA HYDROLASE FOLD FAMILY"/>
    <property type="match status" value="1"/>
</dbReference>
<comment type="caution">
    <text evidence="3">The sequence shown here is derived from an EMBL/GenBank/DDBJ whole genome shotgun (WGS) entry which is preliminary data.</text>
</comment>
<dbReference type="Pfam" id="PF08386">
    <property type="entry name" value="Abhydrolase_4"/>
    <property type="match status" value="1"/>
</dbReference>
<reference evidence="3 4" key="1">
    <citation type="journal article" date="2015" name="Antonie Van Leeuwenhoek">
        <title>Pseudooceanicola atlanticus gen. nov. sp. nov., isolated from surface seawater of the Atlantic Ocean and reclassification of Oceanicola batsensis, Oceanicola marinus, Oceanicola nitratireducens, Oceanicola nanhaiensis, Oceanicola antarcticus and Oceanicola flagellatus, as Pseudooceanicola batsensis comb. nov., Pseudooceanicola marinus comb. nov., Pseudooceanicola nitratireducens comb. nov., Pseudooceanicola nanhaiensis comb. nov., Pseudooceanicola antarcticus comb. nov., and Pseudooceanicola flagellatus comb. nov.</title>
        <authorList>
            <person name="Lai Q."/>
            <person name="Li G."/>
            <person name="Liu X."/>
            <person name="Du Y."/>
            <person name="Sun F."/>
            <person name="Shao Z."/>
        </authorList>
    </citation>
    <scope>NUCLEOTIDE SEQUENCE [LARGE SCALE GENOMIC DNA]</scope>
    <source>
        <strain evidence="3 4">22II-s11g</strain>
    </source>
</reference>
<dbReference type="InterPro" id="IPR013595">
    <property type="entry name" value="Pept_S33_TAP-like_C"/>
</dbReference>
<sequence>MTPDQIIAAIASLLIQDANPDFDQLRSGGHDNRYPVTISACEYPPGPLEVEGQTVICGSVSVPENYEAPKGRRVDLQFVVFDAQTLSPAPDPLVYLHGGPAGGTLQITEAVAGRMFPKHRQTRDIITFDQRASKLSFGSVECSASIADNALDLAKSESVNPDDPTIVYRLLSDCVEEIEGSGADLSAYNTENNARDVRALMSALGYGDYNIYGISYGTRLALEVMRTIPDGVRSVVIDGVAGPTNPIFDEFLTPYVAVIDRLVAQCAADPGCAAEWPDLRATFNAAMERIGNDPIPAARGAQQIGAQELYTLTFLERNKWRVKHDITRFLPRMFSELAEGRTDTIDAVLAHYDDVPRPADALLRSADLTNDERALADATLKMAAAMEDLSEGARNTLLQLRGDLAAGLETLSVAEAFDQRMSEAVTHLPDPSAAAPALLADYTLMRAAPPSRDALATLVSDHFDGADKADLLALVALMSDEDIARTWDIAAESLRPYQLMVATTLGTAIYQCQEAVPFNSIEGFDRVTAPFAERYPVFGMPDFRAQIEGTLAPCALFEQHPREGFHELVRSDIPTLVLNGTLDTQTSMHWGAEAAEGLTNARNYIIPEAGHGTIMYQPCARDIATAFVNDPAAPLEVSCIDDILPPFVLPDDPLPGQ</sequence>
<protein>
    <recommendedName>
        <fullName evidence="5">Alpha/beta hydrolase</fullName>
    </recommendedName>
</protein>
<dbReference type="STRING" id="1461694.ATO9_09385"/>
<dbReference type="OrthoDB" id="613638at2"/>
<evidence type="ECO:0000313" key="3">
    <source>
        <dbReference type="EMBL" id="KGM48908.1"/>
    </source>
</evidence>
<evidence type="ECO:0000313" key="4">
    <source>
        <dbReference type="Proteomes" id="UP000030004"/>
    </source>
</evidence>
<dbReference type="Pfam" id="PF00561">
    <property type="entry name" value="Abhydrolase_1"/>
    <property type="match status" value="1"/>
</dbReference>
<gene>
    <name evidence="3" type="ORF">ATO9_09385</name>
</gene>
<name>A0A0A0EFQ8_9RHOB</name>
<dbReference type="RefSeq" id="WP_043747702.1">
    <property type="nucleotide sequence ID" value="NZ_AQQX01000003.1"/>
</dbReference>
<organism evidence="3 4">
    <name type="scientific">Pseudooceanicola atlanticus</name>
    <dbReference type="NCBI Taxonomy" id="1461694"/>
    <lineage>
        <taxon>Bacteria</taxon>
        <taxon>Pseudomonadati</taxon>
        <taxon>Pseudomonadota</taxon>
        <taxon>Alphaproteobacteria</taxon>
        <taxon>Rhodobacterales</taxon>
        <taxon>Paracoccaceae</taxon>
        <taxon>Pseudooceanicola</taxon>
    </lineage>
</organism>
<dbReference type="InterPro" id="IPR050266">
    <property type="entry name" value="AB_hydrolase_sf"/>
</dbReference>
<evidence type="ECO:0000259" key="1">
    <source>
        <dbReference type="Pfam" id="PF00561"/>
    </source>
</evidence>
<feature type="domain" description="Peptidase S33 tripeptidyl aminopeptidase-like C-terminal" evidence="2">
    <location>
        <begin position="547"/>
        <end position="635"/>
    </location>
</feature>
<proteinExistence type="predicted"/>
<evidence type="ECO:0008006" key="5">
    <source>
        <dbReference type="Google" id="ProtNLM"/>
    </source>
</evidence>
<dbReference type="InterPro" id="IPR029058">
    <property type="entry name" value="AB_hydrolase_fold"/>
</dbReference>
<dbReference type="EMBL" id="AQQX01000003">
    <property type="protein sequence ID" value="KGM48908.1"/>
    <property type="molecule type" value="Genomic_DNA"/>
</dbReference>